<protein>
    <submittedName>
        <fullName evidence="2">Hypothetical_protein</fullName>
    </submittedName>
</protein>
<dbReference type="EMBL" id="CATOUU010000386">
    <property type="protein sequence ID" value="CAI9927774.1"/>
    <property type="molecule type" value="Genomic_DNA"/>
</dbReference>
<sequence>MQQLKQTINTGVRPMLKISPAPQKQLGDILQNGANDISKNLIDTAVPENLRGPLNNVREETMNSIKNFREQRQLNEKPPVSDVTMNQAKKKQGVWSKIKNGLGKFWQFARKPIQGLISMVPGAGSIINSGIDYLSGDRKLALK</sequence>
<keyword evidence="3" id="KW-1185">Reference proteome</keyword>
<evidence type="ECO:0000313" key="2">
    <source>
        <dbReference type="EMBL" id="CAL5975230.1"/>
    </source>
</evidence>
<evidence type="ECO:0000313" key="3">
    <source>
        <dbReference type="Proteomes" id="UP001642409"/>
    </source>
</evidence>
<name>A0AA86TSY0_9EUKA</name>
<reference evidence="1" key="1">
    <citation type="submission" date="2023-06" db="EMBL/GenBank/DDBJ databases">
        <authorList>
            <person name="Kurt Z."/>
        </authorList>
    </citation>
    <scope>NUCLEOTIDE SEQUENCE</scope>
</reference>
<proteinExistence type="predicted"/>
<organism evidence="1">
    <name type="scientific">Hexamita inflata</name>
    <dbReference type="NCBI Taxonomy" id="28002"/>
    <lineage>
        <taxon>Eukaryota</taxon>
        <taxon>Metamonada</taxon>
        <taxon>Diplomonadida</taxon>
        <taxon>Hexamitidae</taxon>
        <taxon>Hexamitinae</taxon>
        <taxon>Hexamita</taxon>
    </lineage>
</organism>
<dbReference type="AlphaFoldDB" id="A0AA86TSY0"/>
<dbReference type="EMBL" id="CAXDID020000006">
    <property type="protein sequence ID" value="CAL5975230.1"/>
    <property type="molecule type" value="Genomic_DNA"/>
</dbReference>
<dbReference type="Proteomes" id="UP001642409">
    <property type="component" value="Unassembled WGS sequence"/>
</dbReference>
<reference evidence="2 3" key="2">
    <citation type="submission" date="2024-07" db="EMBL/GenBank/DDBJ databases">
        <authorList>
            <person name="Akdeniz Z."/>
        </authorList>
    </citation>
    <scope>NUCLEOTIDE SEQUENCE [LARGE SCALE GENOMIC DNA]</scope>
</reference>
<gene>
    <name evidence="1" type="ORF">HINF_LOCUS15419</name>
    <name evidence="2" type="ORF">HINF_LOCUS3228</name>
</gene>
<accession>A0AA86TSY0</accession>
<comment type="caution">
    <text evidence="1">The sequence shown here is derived from an EMBL/GenBank/DDBJ whole genome shotgun (WGS) entry which is preliminary data.</text>
</comment>
<evidence type="ECO:0000313" key="1">
    <source>
        <dbReference type="EMBL" id="CAI9927774.1"/>
    </source>
</evidence>